<feature type="domain" description="AIR9-like A9" evidence="2">
    <location>
        <begin position="431"/>
        <end position="514"/>
    </location>
</feature>
<gene>
    <name evidence="3" type="ORF">TRFO_28829</name>
</gene>
<dbReference type="PROSITE" id="PS51450">
    <property type="entry name" value="LRR"/>
    <property type="match status" value="2"/>
</dbReference>
<dbReference type="VEuPathDB" id="TrichDB:TRFO_28829"/>
<evidence type="ECO:0000313" key="4">
    <source>
        <dbReference type="Proteomes" id="UP000179807"/>
    </source>
</evidence>
<accession>A0A1J4JX18</accession>
<dbReference type="EMBL" id="MLAK01000817">
    <property type="protein sequence ID" value="OHT03695.1"/>
    <property type="molecule type" value="Genomic_DNA"/>
</dbReference>
<dbReference type="Pfam" id="PF23197">
    <property type="entry name" value="IG_AIR9"/>
    <property type="match status" value="3"/>
</dbReference>
<dbReference type="InterPro" id="IPR056284">
    <property type="entry name" value="AIR9-like_A9"/>
</dbReference>
<keyword evidence="4" id="KW-1185">Reference proteome</keyword>
<name>A0A1J4JX18_9EUKA</name>
<evidence type="ECO:0000256" key="1">
    <source>
        <dbReference type="SAM" id="MobiDB-lite"/>
    </source>
</evidence>
<organism evidence="3 4">
    <name type="scientific">Tritrichomonas foetus</name>
    <dbReference type="NCBI Taxonomy" id="1144522"/>
    <lineage>
        <taxon>Eukaryota</taxon>
        <taxon>Metamonada</taxon>
        <taxon>Parabasalia</taxon>
        <taxon>Tritrichomonadida</taxon>
        <taxon>Tritrichomonadidae</taxon>
        <taxon>Tritrichomonas</taxon>
    </lineage>
</organism>
<comment type="caution">
    <text evidence="3">The sequence shown here is derived from an EMBL/GenBank/DDBJ whole genome shotgun (WGS) entry which is preliminary data.</text>
</comment>
<evidence type="ECO:0000259" key="2">
    <source>
        <dbReference type="Pfam" id="PF23197"/>
    </source>
</evidence>
<dbReference type="Gene3D" id="2.60.40.2700">
    <property type="match status" value="1"/>
</dbReference>
<feature type="region of interest" description="Disordered" evidence="1">
    <location>
        <begin position="1"/>
        <end position="23"/>
    </location>
</feature>
<dbReference type="OrthoDB" id="1904536at2759"/>
<feature type="domain" description="AIR9-like A9" evidence="2">
    <location>
        <begin position="976"/>
        <end position="1053"/>
    </location>
</feature>
<dbReference type="Gene3D" id="3.80.10.10">
    <property type="entry name" value="Ribonuclease Inhibitor"/>
    <property type="match status" value="1"/>
</dbReference>
<protein>
    <recommendedName>
        <fullName evidence="2">AIR9-like A9 domain-containing protein</fullName>
    </recommendedName>
</protein>
<dbReference type="Proteomes" id="UP000179807">
    <property type="component" value="Unassembled WGS sequence"/>
</dbReference>
<dbReference type="PANTHER" id="PTHR31149">
    <property type="entry name" value="EXPRESSED PROTEIN"/>
    <property type="match status" value="1"/>
</dbReference>
<feature type="domain" description="AIR9-like A9" evidence="2">
    <location>
        <begin position="887"/>
        <end position="959"/>
    </location>
</feature>
<evidence type="ECO:0000313" key="3">
    <source>
        <dbReference type="EMBL" id="OHT03695.1"/>
    </source>
</evidence>
<sequence length="1356" mass="149983">MNKSKIQRSPLSPRLRPPKSPQLQVKVDKVTSTYLCLAGKNLKTLSPNLPSFSPARHPGSLPVSSPNILYLDLHDNQLPATALKCVNPNIFVLNLTNNPLLSCAFPSFPKLRTLTLDNCGLTNFEGFPFLPKLTYLSAVNNQITSFKGLTILPALEHFDLSGNPTKFNPYMVIAAVGSINMRSIDKVDIDVETMRSAFKLSPLVGYSLRCGRSPEVIGTPEEEVAKSQEFLTAGFAKYIQTQKIDNSIMTLTIEPMKDGHAIVLPYKATKIKWYKSRAPNDKGVEWFPIPDPKIQTVLPVTMNIRLHLVRVDFTLDNNKTYSLFTDDIVGRDKKDLALPYPIDPVIAGTPIEGSLMSLLPMPFPARIAWVRDSVTIIQDVHSIMLTKDEIGKSVACLLQPYCPLNNTLTFGTIFTASETVAPLLPIVTGITFPDSIMEGQKLEFKRFMNPDREGESQITLERAVSQYGEWILITELKKDNLTYTPTSFDVNNYLRIGYTPVTTENTTGATVYFYSSSKIIPTMPTFYNPAIGGIPKTFFPLVALADYSGGQRGKCSYDWYFSKRPIDSKKGPSKRLQKVAHNSQYFTPTAHMADGYLACQMVPVRADEVVGDPVFIALDSPILLDDAPKPLDGCPTEAIVGKTLKFPIVVEMYLSKPTGFCGFDLLKTGQTYTPREKHVGRILRIVTENNDIMIGEIRPATPVILDVSISADKWVPGQLVSLAIKHKHLMPDKVEIVWLRCSPEFEKPIAMDNPEYTIQPKDIGYSLRAIVTPMDHTGKRLESKSSPNSPNIKVNDFINPRIIGELMEDQELTVDCSADVSSIRWYRVEGTKLTKISTDMCVNLTAKEVGHLVRAKITLSGSGMVLNATTSGPILAAEPTVTIALPPKIVEGDTIEPEVHYRGGTEGQSIIRWYRETDDGWEFVKEGLKYKTTLTDVDSVLRLVYIPIRIDRERGEQFVIEAGPVDALTPSVSKVRMIQNSVGNIECVGEYRGGYEGQSFIIWRVYEEDGTTKSLGKTVEKEMPPNEHILGKKVDAVYVPIRSDGLAGNPVIASNQIIPQPLPTVTSADILVKGGVLQTGALMRCRTTCSPGAKPKFQWHRGDGKAWEIIEGATNIEYTTTKDDIGFLILCSVIAVDNKGWPSPAFAAATQTPIVKRKNVLAIQEPLNQDGKLVTGAMLSTNLELDQLSGAKLKWQKIVDGEWKTIASDDTYLLSVNDVGERLRVFSAKTGQASEPTKVVELEPIVASYVRAIVKSGQMKVKARAKIGVVIWTIIIEGNIMTLRSKNGSQKSSKLSIVSCDAIQGSPDEMILYLDPSSKFALIPDLSDDKRLESLIKKENARDFVVAAIREFINKK</sequence>
<proteinExistence type="predicted"/>
<dbReference type="RefSeq" id="XP_068356831.1">
    <property type="nucleotide sequence ID" value="XM_068506406.1"/>
</dbReference>
<reference evidence="3" key="1">
    <citation type="submission" date="2016-10" db="EMBL/GenBank/DDBJ databases">
        <authorList>
            <person name="Benchimol M."/>
            <person name="Almeida L.G."/>
            <person name="Vasconcelos A.T."/>
            <person name="Perreira-Neves A."/>
            <person name="Rosa I.A."/>
            <person name="Tasca T."/>
            <person name="Bogo M.R."/>
            <person name="de Souza W."/>
        </authorList>
    </citation>
    <scope>NUCLEOTIDE SEQUENCE [LARGE SCALE GENOMIC DNA]</scope>
    <source>
        <strain evidence="3">K</strain>
    </source>
</reference>
<dbReference type="GeneID" id="94841110"/>
<dbReference type="InterPro" id="IPR001611">
    <property type="entry name" value="Leu-rich_rpt"/>
</dbReference>
<dbReference type="InterPro" id="IPR032675">
    <property type="entry name" value="LRR_dom_sf"/>
</dbReference>
<dbReference type="SUPFAM" id="SSF52047">
    <property type="entry name" value="RNI-like"/>
    <property type="match status" value="1"/>
</dbReference>
<dbReference type="PANTHER" id="PTHR31149:SF11">
    <property type="entry name" value="187-KDA MICROTUBULE-ASSOCIATED PROTEIN AIR9"/>
    <property type="match status" value="1"/>
</dbReference>